<feature type="compositionally biased region" description="Basic and acidic residues" evidence="1">
    <location>
        <begin position="229"/>
        <end position="239"/>
    </location>
</feature>
<name>A0A7M7MTH5_APIME</name>
<keyword evidence="3" id="KW-1185">Reference proteome</keyword>
<protein>
    <submittedName>
        <fullName evidence="4">Uncharacterized protein LOC100576814 isoform X1</fullName>
    </submittedName>
</protein>
<sequence>MKIPCVRSRLVSETGRWNFHKCIVIQGSGWWRCKCTVHFFVSWSALDTRFGGVAHAARHAHRCLLVPLCVGDLRLLGCTLVFLSCAAVLVIASEQTITNFETVHTSNAAILNRLGLAPLQIPDGHHKKRLAGPEPPGLNSQTRIHQPYSRRHGHRDSHVYIVKLPASPPYYTITKPHKNVKDEKVTKTGPNFPVGFQGNGKPAKIYHWNLPVVKKISEKKRLHAQMKMEQAKKKLDVSKKYQGSSSKNFEDGARQQQGNQDLSVQEKKKYLGDNGKIRQSGGGGGNSGGGNPSKHVRNNDKRLSYPEHEDKKSTKKGNNVGTSNKTYRLDDSGVHRIHLTNELHGARNTAKVKKHRKKAAMSYYAPITGKSGSTSIHKNFPGNGKPKAFYVMEKSRKPVYYHPLLP</sequence>
<accession>A0A7M7MTH5</accession>
<gene>
    <name evidence="2" type="primary">100576814</name>
    <name evidence="4" type="synonym">LOC100576814</name>
</gene>
<evidence type="ECO:0000256" key="1">
    <source>
        <dbReference type="SAM" id="MobiDB-lite"/>
    </source>
</evidence>
<feature type="compositionally biased region" description="Basic and acidic residues" evidence="1">
    <location>
        <begin position="297"/>
        <end position="312"/>
    </location>
</feature>
<feature type="compositionally biased region" description="Polar residues" evidence="1">
    <location>
        <begin position="254"/>
        <end position="263"/>
    </location>
</feature>
<reference evidence="2" key="1">
    <citation type="submission" date="2021-01" db="UniProtKB">
        <authorList>
            <consortium name="EnsemblMetazoa"/>
        </authorList>
    </citation>
    <scope>IDENTIFICATION</scope>
    <source>
        <strain evidence="2">DH4</strain>
    </source>
</reference>
<dbReference type="OrthoDB" id="6609132at2759"/>
<dbReference type="AlphaFoldDB" id="A0A7M7MTH5"/>
<dbReference type="EnsemblMetazoa" id="XM_026445081">
    <property type="protein sequence ID" value="XP_026300866"/>
    <property type="gene ID" value="LOC100576814"/>
</dbReference>
<accession>A0A8B8HA14</accession>
<feature type="compositionally biased region" description="Gly residues" evidence="1">
    <location>
        <begin position="280"/>
        <end position="291"/>
    </location>
</feature>
<evidence type="ECO:0000313" key="2">
    <source>
        <dbReference type="EnsemblMetazoa" id="XP_026300866"/>
    </source>
</evidence>
<reference evidence="4" key="2">
    <citation type="submission" date="2025-04" db="UniProtKB">
        <authorList>
            <consortium name="RefSeq"/>
        </authorList>
    </citation>
    <scope>IDENTIFICATION</scope>
    <source>
        <strain evidence="4">DH4</strain>
        <tissue evidence="4">Whole body</tissue>
    </source>
</reference>
<dbReference type="Pfam" id="PF16027">
    <property type="entry name" value="DUF4786"/>
    <property type="match status" value="1"/>
</dbReference>
<evidence type="ECO:0000313" key="3">
    <source>
        <dbReference type="Proteomes" id="UP000005203"/>
    </source>
</evidence>
<dbReference type="InterPro" id="IPR031983">
    <property type="entry name" value="DUF4786"/>
</dbReference>
<feature type="compositionally biased region" description="Polar residues" evidence="1">
    <location>
        <begin position="316"/>
        <end position="326"/>
    </location>
</feature>
<proteinExistence type="predicted"/>
<organism evidence="2">
    <name type="scientific">Apis mellifera</name>
    <name type="common">Honeybee</name>
    <dbReference type="NCBI Taxonomy" id="7460"/>
    <lineage>
        <taxon>Eukaryota</taxon>
        <taxon>Metazoa</taxon>
        <taxon>Ecdysozoa</taxon>
        <taxon>Arthropoda</taxon>
        <taxon>Hexapoda</taxon>
        <taxon>Insecta</taxon>
        <taxon>Pterygota</taxon>
        <taxon>Neoptera</taxon>
        <taxon>Endopterygota</taxon>
        <taxon>Hymenoptera</taxon>
        <taxon>Apocrita</taxon>
        <taxon>Aculeata</taxon>
        <taxon>Apoidea</taxon>
        <taxon>Anthophila</taxon>
        <taxon>Apidae</taxon>
        <taxon>Apis</taxon>
    </lineage>
</organism>
<dbReference type="RefSeq" id="XP_026300866.1">
    <property type="nucleotide sequence ID" value="XM_026445081.1"/>
</dbReference>
<feature type="region of interest" description="Disordered" evidence="1">
    <location>
        <begin position="225"/>
        <end position="328"/>
    </location>
</feature>
<dbReference type="Proteomes" id="UP000005203">
    <property type="component" value="Linkage group LG14"/>
</dbReference>
<evidence type="ECO:0000313" key="4">
    <source>
        <dbReference type="RefSeq" id="XP_026300866.1"/>
    </source>
</evidence>